<reference evidence="1 2" key="1">
    <citation type="journal article" date="2018" name="Mol. Biol. Evol.">
        <title>Broad Genomic Sampling Reveals a Smut Pathogenic Ancestry of the Fungal Clade Ustilaginomycotina.</title>
        <authorList>
            <person name="Kijpornyongpan T."/>
            <person name="Mondo S.J."/>
            <person name="Barry K."/>
            <person name="Sandor L."/>
            <person name="Lee J."/>
            <person name="Lipzen A."/>
            <person name="Pangilinan J."/>
            <person name="LaButti K."/>
            <person name="Hainaut M."/>
            <person name="Henrissat B."/>
            <person name="Grigoriev I.V."/>
            <person name="Spatafora J.W."/>
            <person name="Aime M.C."/>
        </authorList>
    </citation>
    <scope>NUCLEOTIDE SEQUENCE [LARGE SCALE GENOMIC DNA]</scope>
    <source>
        <strain evidence="1 2">SA 807</strain>
    </source>
</reference>
<sequence length="92" mass="10974">MLPKDVQTKKIPRPPNAFILYRAQKNHGQTLAEGEAKMDIRTLSKRIGEMWKSEPEGVQDKYYRRAIQAQLEHSRLYPDYKYQPKQNRKSRK</sequence>
<dbReference type="Proteomes" id="UP000245626">
    <property type="component" value="Unassembled WGS sequence"/>
</dbReference>
<accession>A0ACD0NN41</accession>
<feature type="non-terminal residue" evidence="1">
    <location>
        <position position="92"/>
    </location>
</feature>
<evidence type="ECO:0000313" key="2">
    <source>
        <dbReference type="Proteomes" id="UP000245626"/>
    </source>
</evidence>
<dbReference type="EMBL" id="KZ820515">
    <property type="protein sequence ID" value="PWN47175.1"/>
    <property type="molecule type" value="Genomic_DNA"/>
</dbReference>
<name>A0ACD0NN41_9BASI</name>
<protein>
    <submittedName>
        <fullName evidence="1">Uncharacterized protein</fullName>
    </submittedName>
</protein>
<keyword evidence="2" id="KW-1185">Reference proteome</keyword>
<gene>
    <name evidence="1" type="ORF">IE53DRAFT_321678</name>
</gene>
<proteinExistence type="predicted"/>
<evidence type="ECO:0000313" key="1">
    <source>
        <dbReference type="EMBL" id="PWN47175.1"/>
    </source>
</evidence>
<organism evidence="1 2">
    <name type="scientific">Violaceomyces palustris</name>
    <dbReference type="NCBI Taxonomy" id="1673888"/>
    <lineage>
        <taxon>Eukaryota</taxon>
        <taxon>Fungi</taxon>
        <taxon>Dikarya</taxon>
        <taxon>Basidiomycota</taxon>
        <taxon>Ustilaginomycotina</taxon>
        <taxon>Ustilaginomycetes</taxon>
        <taxon>Violaceomycetales</taxon>
        <taxon>Violaceomycetaceae</taxon>
        <taxon>Violaceomyces</taxon>
    </lineage>
</organism>